<dbReference type="STRING" id="94130.A0A2Z6SGW9"/>
<dbReference type="PANTHER" id="PTHR28154">
    <property type="entry name" value="CELL WALL SYNTHESIS PROTEIN KNH1-RELATED"/>
    <property type="match status" value="1"/>
</dbReference>
<dbReference type="Proteomes" id="UP000247702">
    <property type="component" value="Unassembled WGS sequence"/>
</dbReference>
<feature type="domain" description="Yeast cell wall synthesis Kre9/Knh1-like N-terminal" evidence="4">
    <location>
        <begin position="34"/>
        <end position="117"/>
    </location>
</feature>
<comment type="caution">
    <text evidence="5">The sequence shown here is derived from an EMBL/GenBank/DDBJ whole genome shotgun (WGS) entry which is preliminary data.</text>
</comment>
<sequence>MKQSLFSLVLCLLLFSVVIEANILPIVNTTSICSSKKPCELRWVEDGTTPKLTQLQSIDIKLMTGPNNNQIQIMDLGTVSPTIGKVNYNISPNLGPPGRYYFYKFTSGTVEVWSRRFVIQDITGTIPGFDPTTINAQGDVINVQGNNSTSPTSSSSILLSNSLTTIGLSIISMMILSYLC</sequence>
<dbReference type="GO" id="GO:0006078">
    <property type="term" value="P:(1-&gt;6)-beta-D-glucan biosynthetic process"/>
    <property type="evidence" value="ECO:0007669"/>
    <property type="project" value="InterPro"/>
</dbReference>
<dbReference type="InterPro" id="IPR045328">
    <property type="entry name" value="Kre9/Knh1"/>
</dbReference>
<reference evidence="5 7" key="1">
    <citation type="submission" date="2017-11" db="EMBL/GenBank/DDBJ databases">
        <title>The genome of Rhizophagus clarus HR1 reveals common genetic basis of auxotrophy among arbuscular mycorrhizal fungi.</title>
        <authorList>
            <person name="Kobayashi Y."/>
        </authorList>
    </citation>
    <scope>NUCLEOTIDE SEQUENCE [LARGE SCALE GENOMIC DNA]</scope>
    <source>
        <strain evidence="5 7">HR1</strain>
    </source>
</reference>
<proteinExistence type="predicted"/>
<feature type="signal peptide" evidence="3">
    <location>
        <begin position="1"/>
        <end position="21"/>
    </location>
</feature>
<keyword evidence="1 3" id="KW-0732">Signal</keyword>
<evidence type="ECO:0000256" key="3">
    <source>
        <dbReference type="SAM" id="SignalP"/>
    </source>
</evidence>
<keyword evidence="2" id="KW-1133">Transmembrane helix</keyword>
<dbReference type="GO" id="GO:0042546">
    <property type="term" value="P:cell wall biogenesis"/>
    <property type="evidence" value="ECO:0007669"/>
    <property type="project" value="InterPro"/>
</dbReference>
<dbReference type="AlphaFoldDB" id="A0A2Z6SGW9"/>
<protein>
    <recommendedName>
        <fullName evidence="4">Yeast cell wall synthesis Kre9/Knh1-like N-terminal domain-containing protein</fullName>
    </recommendedName>
</protein>
<accession>A0A2Z6SGW9</accession>
<name>A0A2Z6SGW9_9GLOM</name>
<reference evidence="6" key="2">
    <citation type="submission" date="2019-10" db="EMBL/GenBank/DDBJ databases">
        <title>Conservation and host-specific expression of non-tandemly repeated heterogenous ribosome RNA gene in arbuscular mycorrhizal fungi.</title>
        <authorList>
            <person name="Maeda T."/>
            <person name="Kobayashi Y."/>
            <person name="Nakagawa T."/>
            <person name="Ezawa T."/>
            <person name="Yamaguchi K."/>
            <person name="Bino T."/>
            <person name="Nishimoto Y."/>
            <person name="Shigenobu S."/>
            <person name="Kawaguchi M."/>
        </authorList>
    </citation>
    <scope>NUCLEOTIDE SEQUENCE</scope>
    <source>
        <strain evidence="6">HR1</strain>
    </source>
</reference>
<evidence type="ECO:0000313" key="7">
    <source>
        <dbReference type="Proteomes" id="UP000247702"/>
    </source>
</evidence>
<evidence type="ECO:0000313" key="5">
    <source>
        <dbReference type="EMBL" id="GBC09820.1"/>
    </source>
</evidence>
<dbReference type="Pfam" id="PF10342">
    <property type="entry name" value="Kre9_KNH"/>
    <property type="match status" value="1"/>
</dbReference>
<dbReference type="Proteomes" id="UP000615446">
    <property type="component" value="Unassembled WGS sequence"/>
</dbReference>
<dbReference type="EMBL" id="BEXD01004330">
    <property type="protein sequence ID" value="GBC09820.1"/>
    <property type="molecule type" value="Genomic_DNA"/>
</dbReference>
<keyword evidence="2" id="KW-0472">Membrane</keyword>
<keyword evidence="2" id="KW-0812">Transmembrane</keyword>
<feature type="transmembrane region" description="Helical" evidence="2">
    <location>
        <begin position="157"/>
        <end position="179"/>
    </location>
</feature>
<feature type="chain" id="PRO_5033340627" description="Yeast cell wall synthesis Kre9/Knh1-like N-terminal domain-containing protein" evidence="3">
    <location>
        <begin position="22"/>
        <end position="180"/>
    </location>
</feature>
<organism evidence="5 7">
    <name type="scientific">Rhizophagus clarus</name>
    <dbReference type="NCBI Taxonomy" id="94130"/>
    <lineage>
        <taxon>Eukaryota</taxon>
        <taxon>Fungi</taxon>
        <taxon>Fungi incertae sedis</taxon>
        <taxon>Mucoromycota</taxon>
        <taxon>Glomeromycotina</taxon>
        <taxon>Glomeromycetes</taxon>
        <taxon>Glomerales</taxon>
        <taxon>Glomeraceae</taxon>
        <taxon>Rhizophagus</taxon>
    </lineage>
</organism>
<evidence type="ECO:0000256" key="1">
    <source>
        <dbReference type="ARBA" id="ARBA00022729"/>
    </source>
</evidence>
<dbReference type="InterPro" id="IPR018466">
    <property type="entry name" value="Kre9/Knh1-like_N"/>
</dbReference>
<dbReference type="OrthoDB" id="2432613at2759"/>
<evidence type="ECO:0000313" key="6">
    <source>
        <dbReference type="EMBL" id="GES88839.1"/>
    </source>
</evidence>
<gene>
    <name evidence="6" type="ORF">RCL2_001576700</name>
    <name evidence="5" type="ORF">RclHR1_09130010</name>
</gene>
<evidence type="ECO:0000256" key="2">
    <source>
        <dbReference type="SAM" id="Phobius"/>
    </source>
</evidence>
<keyword evidence="7" id="KW-1185">Reference proteome</keyword>
<evidence type="ECO:0000259" key="4">
    <source>
        <dbReference type="Pfam" id="PF10342"/>
    </source>
</evidence>
<dbReference type="EMBL" id="BLAL01000182">
    <property type="protein sequence ID" value="GES88839.1"/>
    <property type="molecule type" value="Genomic_DNA"/>
</dbReference>
<dbReference type="PANTHER" id="PTHR28154:SF1">
    <property type="entry name" value="CELL WALL SYNTHESIS PROTEIN KNH1-RELATED"/>
    <property type="match status" value="1"/>
</dbReference>